<evidence type="ECO:0000256" key="3">
    <source>
        <dbReference type="ARBA" id="ARBA00012438"/>
    </source>
</evidence>
<dbReference type="InterPro" id="IPR005467">
    <property type="entry name" value="His_kinase_dom"/>
</dbReference>
<feature type="transmembrane region" description="Helical" evidence="11">
    <location>
        <begin position="105"/>
        <end position="125"/>
    </location>
</feature>
<evidence type="ECO:0000256" key="7">
    <source>
        <dbReference type="ARBA" id="ARBA00022777"/>
    </source>
</evidence>
<dbReference type="PANTHER" id="PTHR45436">
    <property type="entry name" value="SENSOR HISTIDINE KINASE YKOH"/>
    <property type="match status" value="1"/>
</dbReference>
<evidence type="ECO:0000256" key="11">
    <source>
        <dbReference type="SAM" id="Phobius"/>
    </source>
</evidence>
<keyword evidence="6 11" id="KW-0812">Transmembrane</keyword>
<dbReference type="SMART" id="SM00387">
    <property type="entry name" value="HATPase_c"/>
    <property type="match status" value="1"/>
</dbReference>
<accession>A0A6M1QZ66</accession>
<dbReference type="CDD" id="cd06225">
    <property type="entry name" value="HAMP"/>
    <property type="match status" value="1"/>
</dbReference>
<keyword evidence="8 11" id="KW-1133">Transmembrane helix</keyword>
<dbReference type="GO" id="GO:0000155">
    <property type="term" value="F:phosphorelay sensor kinase activity"/>
    <property type="evidence" value="ECO:0007669"/>
    <property type="project" value="InterPro"/>
</dbReference>
<protein>
    <recommendedName>
        <fullName evidence="3">histidine kinase</fullName>
        <ecNumber evidence="3">2.7.13.3</ecNumber>
    </recommendedName>
</protein>
<dbReference type="Pfam" id="PF00512">
    <property type="entry name" value="HisKA"/>
    <property type="match status" value="1"/>
</dbReference>
<keyword evidence="4" id="KW-0597">Phosphoprotein</keyword>
<evidence type="ECO:0000256" key="6">
    <source>
        <dbReference type="ARBA" id="ARBA00022692"/>
    </source>
</evidence>
<evidence type="ECO:0000256" key="4">
    <source>
        <dbReference type="ARBA" id="ARBA00022553"/>
    </source>
</evidence>
<dbReference type="PRINTS" id="PR00344">
    <property type="entry name" value="BCTRLSENSOR"/>
</dbReference>
<dbReference type="SMART" id="SM00304">
    <property type="entry name" value="HAMP"/>
    <property type="match status" value="1"/>
</dbReference>
<feature type="transmembrane region" description="Helical" evidence="11">
    <location>
        <begin position="28"/>
        <end position="50"/>
    </location>
</feature>
<dbReference type="Pfam" id="PF00672">
    <property type="entry name" value="HAMP"/>
    <property type="match status" value="1"/>
</dbReference>
<dbReference type="Pfam" id="PF02518">
    <property type="entry name" value="HATPase_c"/>
    <property type="match status" value="1"/>
</dbReference>
<dbReference type="Gene3D" id="1.10.287.130">
    <property type="match status" value="1"/>
</dbReference>
<keyword evidence="7 14" id="KW-0418">Kinase</keyword>
<evidence type="ECO:0000259" key="13">
    <source>
        <dbReference type="PROSITE" id="PS50885"/>
    </source>
</evidence>
<feature type="domain" description="HAMP" evidence="13">
    <location>
        <begin position="126"/>
        <end position="179"/>
    </location>
</feature>
<dbReference type="SUPFAM" id="SSF47384">
    <property type="entry name" value="Homodimeric domain of signal transducing histidine kinase"/>
    <property type="match status" value="1"/>
</dbReference>
<evidence type="ECO:0000259" key="12">
    <source>
        <dbReference type="PROSITE" id="PS50109"/>
    </source>
</evidence>
<dbReference type="InterPro" id="IPR003660">
    <property type="entry name" value="HAMP_dom"/>
</dbReference>
<dbReference type="GO" id="GO:0005886">
    <property type="term" value="C:plasma membrane"/>
    <property type="evidence" value="ECO:0007669"/>
    <property type="project" value="UniProtKB-SubCell"/>
</dbReference>
<dbReference type="InterPro" id="IPR036890">
    <property type="entry name" value="HATPase_C_sf"/>
</dbReference>
<sequence length="423" mass="45826">MSGGVGTGVRRLALRLPRWLRTVRVRLALTYSSLLFGVTALLLAGVYLALSSSISAAPLDPVTVKKFETQDGHIVYKPGQEFQAADFADVQEAVNYASLQTLRNYSIIALVVMFVLSLAIGWWVAGRALRPVGAITRTAQEINASDLTRRIGATGPHDELRTLADTIDSMLARLDKAFTDQRRFVEDVSHELRNPVSLIHTNVEAVLANDRSTPTERREASVVVLQATRRMRRLLEDLLAIARSRSEAFTDRQVDLSDAVTAAVREHRLAAEARGLRMVERSHRGPVVVGDPDALQRALANLLSNAVRLAPTGSTITIGMGGQHGWAWAAVADEGPGIAEADRERIFDRFYRGNGAAGQEPATDGSGLGLAIARQIAESHEGRLVLVSRGTAGSTFVLWLPDHAMNRSANRTDAPPEGDPLLG</sequence>
<proteinExistence type="predicted"/>
<dbReference type="SUPFAM" id="SSF158472">
    <property type="entry name" value="HAMP domain-like"/>
    <property type="match status" value="1"/>
</dbReference>
<evidence type="ECO:0000256" key="1">
    <source>
        <dbReference type="ARBA" id="ARBA00000085"/>
    </source>
</evidence>
<dbReference type="CDD" id="cd00075">
    <property type="entry name" value="HATPase"/>
    <property type="match status" value="1"/>
</dbReference>
<dbReference type="Proteomes" id="UP000483261">
    <property type="component" value="Unassembled WGS sequence"/>
</dbReference>
<dbReference type="InterPro" id="IPR050428">
    <property type="entry name" value="TCS_sensor_his_kinase"/>
</dbReference>
<keyword evidence="10 11" id="KW-0472">Membrane</keyword>
<evidence type="ECO:0000256" key="5">
    <source>
        <dbReference type="ARBA" id="ARBA00022679"/>
    </source>
</evidence>
<keyword evidence="9" id="KW-0902">Two-component regulatory system</keyword>
<evidence type="ECO:0000256" key="9">
    <source>
        <dbReference type="ARBA" id="ARBA00023012"/>
    </source>
</evidence>
<gene>
    <name evidence="14" type="ORF">G5C66_21470</name>
</gene>
<dbReference type="PROSITE" id="PS50109">
    <property type="entry name" value="HIS_KIN"/>
    <property type="match status" value="1"/>
</dbReference>
<dbReference type="AlphaFoldDB" id="A0A6M1QZ66"/>
<dbReference type="PANTHER" id="PTHR45436:SF5">
    <property type="entry name" value="SENSOR HISTIDINE KINASE TRCS"/>
    <property type="match status" value="1"/>
</dbReference>
<evidence type="ECO:0000313" key="14">
    <source>
        <dbReference type="EMBL" id="NGN95295.1"/>
    </source>
</evidence>
<dbReference type="Gene3D" id="3.30.565.10">
    <property type="entry name" value="Histidine kinase-like ATPase, C-terminal domain"/>
    <property type="match status" value="1"/>
</dbReference>
<dbReference type="EMBL" id="JAALAA010000022">
    <property type="protein sequence ID" value="NGN95295.1"/>
    <property type="molecule type" value="Genomic_DNA"/>
</dbReference>
<dbReference type="CDD" id="cd00082">
    <property type="entry name" value="HisKA"/>
    <property type="match status" value="1"/>
</dbReference>
<organism evidence="14 15">
    <name type="scientific">Nocardioides turkmenicus</name>
    <dbReference type="NCBI Taxonomy" id="2711220"/>
    <lineage>
        <taxon>Bacteria</taxon>
        <taxon>Bacillati</taxon>
        <taxon>Actinomycetota</taxon>
        <taxon>Actinomycetes</taxon>
        <taxon>Propionibacteriales</taxon>
        <taxon>Nocardioidaceae</taxon>
        <taxon>Nocardioides</taxon>
    </lineage>
</organism>
<name>A0A6M1QZ66_9ACTN</name>
<dbReference type="EC" id="2.7.13.3" evidence="3"/>
<evidence type="ECO:0000256" key="8">
    <source>
        <dbReference type="ARBA" id="ARBA00022989"/>
    </source>
</evidence>
<comment type="caution">
    <text evidence="14">The sequence shown here is derived from an EMBL/GenBank/DDBJ whole genome shotgun (WGS) entry which is preliminary data.</text>
</comment>
<comment type="subcellular location">
    <subcellularLocation>
        <location evidence="2">Cell membrane</location>
    </subcellularLocation>
</comment>
<dbReference type="PROSITE" id="PS50885">
    <property type="entry name" value="HAMP"/>
    <property type="match status" value="1"/>
</dbReference>
<evidence type="ECO:0000313" key="15">
    <source>
        <dbReference type="Proteomes" id="UP000483261"/>
    </source>
</evidence>
<comment type="catalytic activity">
    <reaction evidence="1">
        <text>ATP + protein L-histidine = ADP + protein N-phospho-L-histidine.</text>
        <dbReference type="EC" id="2.7.13.3"/>
    </reaction>
</comment>
<evidence type="ECO:0000256" key="2">
    <source>
        <dbReference type="ARBA" id="ARBA00004236"/>
    </source>
</evidence>
<feature type="domain" description="Histidine kinase" evidence="12">
    <location>
        <begin position="187"/>
        <end position="404"/>
    </location>
</feature>
<dbReference type="InterPro" id="IPR003661">
    <property type="entry name" value="HisK_dim/P_dom"/>
</dbReference>
<evidence type="ECO:0000256" key="10">
    <source>
        <dbReference type="ARBA" id="ARBA00023136"/>
    </source>
</evidence>
<dbReference type="InterPro" id="IPR003594">
    <property type="entry name" value="HATPase_dom"/>
</dbReference>
<dbReference type="InterPro" id="IPR004358">
    <property type="entry name" value="Sig_transdc_His_kin-like_C"/>
</dbReference>
<keyword evidence="5" id="KW-0808">Transferase</keyword>
<dbReference type="SUPFAM" id="SSF55874">
    <property type="entry name" value="ATPase domain of HSP90 chaperone/DNA topoisomerase II/histidine kinase"/>
    <property type="match status" value="1"/>
</dbReference>
<dbReference type="SMART" id="SM00388">
    <property type="entry name" value="HisKA"/>
    <property type="match status" value="1"/>
</dbReference>
<reference evidence="14 15" key="1">
    <citation type="submission" date="2020-02" db="EMBL/GenBank/DDBJ databases">
        <title>Whole-genome analyses of novel actinobacteria.</title>
        <authorList>
            <person name="Sahin N."/>
        </authorList>
    </citation>
    <scope>NUCLEOTIDE SEQUENCE [LARGE SCALE GENOMIC DNA]</scope>
    <source>
        <strain evidence="14 15">KC13</strain>
    </source>
</reference>
<keyword evidence="15" id="KW-1185">Reference proteome</keyword>
<dbReference type="InterPro" id="IPR036097">
    <property type="entry name" value="HisK_dim/P_sf"/>
</dbReference>
<dbReference type="Gene3D" id="6.10.340.10">
    <property type="match status" value="1"/>
</dbReference>
<dbReference type="RefSeq" id="WP_165112963.1">
    <property type="nucleotide sequence ID" value="NZ_JAALAA010000022.1"/>
</dbReference>